<reference evidence="11" key="1">
    <citation type="journal article" date="2016" name="Nat. Genet.">
        <title>A high-quality carrot genome assembly provides new insights into carotenoid accumulation and asterid genome evolution.</title>
        <authorList>
            <person name="Iorizzo M."/>
            <person name="Ellison S."/>
            <person name="Senalik D."/>
            <person name="Zeng P."/>
            <person name="Satapoomin P."/>
            <person name="Huang J."/>
            <person name="Bowman M."/>
            <person name="Iovene M."/>
            <person name="Sanseverino W."/>
            <person name="Cavagnaro P."/>
            <person name="Yildiz M."/>
            <person name="Macko-Podgorni A."/>
            <person name="Moranska E."/>
            <person name="Grzebelus E."/>
            <person name="Grzebelus D."/>
            <person name="Ashrafi H."/>
            <person name="Zheng Z."/>
            <person name="Cheng S."/>
            <person name="Spooner D."/>
            <person name="Van Deynze A."/>
            <person name="Simon P."/>
        </authorList>
    </citation>
    <scope>NUCLEOTIDE SEQUENCE [LARGE SCALE GENOMIC DNA]</scope>
    <source>
        <tissue evidence="11">Leaf</tissue>
    </source>
</reference>
<feature type="compositionally biased region" description="Acidic residues" evidence="8">
    <location>
        <begin position="25"/>
        <end position="35"/>
    </location>
</feature>
<feature type="compositionally biased region" description="Basic and acidic residues" evidence="8">
    <location>
        <begin position="36"/>
        <end position="45"/>
    </location>
</feature>
<dbReference type="STRING" id="79200.A0A161ZWV6"/>
<dbReference type="InterPro" id="IPR014001">
    <property type="entry name" value="Helicase_ATP-bd"/>
</dbReference>
<comment type="catalytic activity">
    <reaction evidence="6">
        <text>ATP + H2O = ADP + phosphate + H(+)</text>
        <dbReference type="Rhea" id="RHEA:13065"/>
        <dbReference type="ChEBI" id="CHEBI:15377"/>
        <dbReference type="ChEBI" id="CHEBI:15378"/>
        <dbReference type="ChEBI" id="CHEBI:30616"/>
        <dbReference type="ChEBI" id="CHEBI:43474"/>
        <dbReference type="ChEBI" id="CHEBI:456216"/>
        <dbReference type="EC" id="3.6.4.13"/>
    </reaction>
</comment>
<dbReference type="GO" id="GO:0003724">
    <property type="term" value="F:RNA helicase activity"/>
    <property type="evidence" value="ECO:0007669"/>
    <property type="project" value="UniProtKB-EC"/>
</dbReference>
<evidence type="ECO:0000256" key="4">
    <source>
        <dbReference type="ARBA" id="ARBA00022806"/>
    </source>
</evidence>
<keyword evidence="9" id="KW-0472">Membrane</keyword>
<comment type="similarity">
    <text evidence="7">Belongs to the DEAD box helicase family.</text>
</comment>
<name>A0A161ZWV6_DAUCS</name>
<accession>A0A161ZWV6</accession>
<feature type="region of interest" description="Disordered" evidence="8">
    <location>
        <begin position="1"/>
        <end position="74"/>
    </location>
</feature>
<dbReference type="Gene3D" id="3.40.50.300">
    <property type="entry name" value="P-loop containing nucleotide triphosphate hydrolases"/>
    <property type="match status" value="1"/>
</dbReference>
<dbReference type="SMART" id="SM00487">
    <property type="entry name" value="DEXDc"/>
    <property type="match status" value="1"/>
</dbReference>
<dbReference type="SUPFAM" id="SSF52540">
    <property type="entry name" value="P-loop containing nucleoside triphosphate hydrolases"/>
    <property type="match status" value="1"/>
</dbReference>
<evidence type="ECO:0000256" key="1">
    <source>
        <dbReference type="ARBA" id="ARBA00012552"/>
    </source>
</evidence>
<evidence type="ECO:0000313" key="11">
    <source>
        <dbReference type="EMBL" id="KZM92652.1"/>
    </source>
</evidence>
<keyword evidence="5 7" id="KW-0067">ATP-binding</keyword>
<sequence>METDSSIENRSVKKEKKKSKKSDSYSEEFVFDDSEEKSKKEEEKEKKRKVIEEEEDRSDVSSGEEKSRKKVKKMKVEEEAMTFDTILDGTDLVGRARTGQGKTLAFVLPILESLTNGALKTSRKTGDGRSPSVLVLLPTRELSTQVAADFEVYGGSLELNSVCLYGGAPYNNQQIQLKRGVDIVVGTPGRIKDHIERGNVDFSSSKFRVLDEADEMLRMGFVEDVEYILGDLPESFTAPSSMANMYLQNNQFTISIDVLTNLPLHNLREGNSWSSGPAPPPPPGTPPSSNSNRNRKQNDKKNSSDGGGYKKSGIGGGGVAGIVISILVVGAVVAFFVVKKRSKRSSADVEKADSQPFTSYASQEVQVEDDKKNGVIFILERASLGVAKVGKEAEL</sequence>
<evidence type="ECO:0000256" key="2">
    <source>
        <dbReference type="ARBA" id="ARBA00022741"/>
    </source>
</evidence>
<feature type="transmembrane region" description="Helical" evidence="9">
    <location>
        <begin position="319"/>
        <end position="338"/>
    </location>
</feature>
<dbReference type="InterPro" id="IPR027417">
    <property type="entry name" value="P-loop_NTPase"/>
</dbReference>
<dbReference type="InterPro" id="IPR011545">
    <property type="entry name" value="DEAD/DEAH_box_helicase_dom"/>
</dbReference>
<keyword evidence="13" id="KW-1185">Reference proteome</keyword>
<evidence type="ECO:0000256" key="7">
    <source>
        <dbReference type="RuleBase" id="RU000492"/>
    </source>
</evidence>
<dbReference type="EMBL" id="CP093348">
    <property type="protein sequence ID" value="WOH07067.1"/>
    <property type="molecule type" value="Genomic_DNA"/>
</dbReference>
<evidence type="ECO:0000256" key="6">
    <source>
        <dbReference type="ARBA" id="ARBA00047984"/>
    </source>
</evidence>
<dbReference type="EC" id="3.6.4.13" evidence="1"/>
<feature type="compositionally biased region" description="Pro residues" evidence="8">
    <location>
        <begin position="277"/>
        <end position="286"/>
    </location>
</feature>
<keyword evidence="4 7" id="KW-0347">Helicase</keyword>
<gene>
    <name evidence="11" type="ORF">DCAR_019983</name>
    <name evidence="12" type="ORF">DCAR_0626496</name>
</gene>
<evidence type="ECO:0000259" key="10">
    <source>
        <dbReference type="PROSITE" id="PS51192"/>
    </source>
</evidence>
<dbReference type="GO" id="GO:0016787">
    <property type="term" value="F:hydrolase activity"/>
    <property type="evidence" value="ECO:0007669"/>
    <property type="project" value="UniProtKB-KW"/>
</dbReference>
<dbReference type="Pfam" id="PF00270">
    <property type="entry name" value="DEAD"/>
    <property type="match status" value="1"/>
</dbReference>
<keyword evidence="9" id="KW-1133">Transmembrane helix</keyword>
<dbReference type="GO" id="GO:0003723">
    <property type="term" value="F:RNA binding"/>
    <property type="evidence" value="ECO:0007669"/>
    <property type="project" value="TreeGrafter"/>
</dbReference>
<protein>
    <recommendedName>
        <fullName evidence="1">RNA helicase</fullName>
        <ecNumber evidence="1">3.6.4.13</ecNumber>
    </recommendedName>
</protein>
<dbReference type="GO" id="GO:0005524">
    <property type="term" value="F:ATP binding"/>
    <property type="evidence" value="ECO:0007669"/>
    <property type="project" value="UniProtKB-KW"/>
</dbReference>
<evidence type="ECO:0000256" key="9">
    <source>
        <dbReference type="SAM" id="Phobius"/>
    </source>
</evidence>
<organism evidence="11">
    <name type="scientific">Daucus carota subsp. sativus</name>
    <name type="common">Carrot</name>
    <dbReference type="NCBI Taxonomy" id="79200"/>
    <lineage>
        <taxon>Eukaryota</taxon>
        <taxon>Viridiplantae</taxon>
        <taxon>Streptophyta</taxon>
        <taxon>Embryophyta</taxon>
        <taxon>Tracheophyta</taxon>
        <taxon>Spermatophyta</taxon>
        <taxon>Magnoliopsida</taxon>
        <taxon>eudicotyledons</taxon>
        <taxon>Gunneridae</taxon>
        <taxon>Pentapetalae</taxon>
        <taxon>asterids</taxon>
        <taxon>campanulids</taxon>
        <taxon>Apiales</taxon>
        <taxon>Apiaceae</taxon>
        <taxon>Apioideae</taxon>
        <taxon>Scandiceae</taxon>
        <taxon>Daucinae</taxon>
        <taxon>Daucus</taxon>
        <taxon>Daucus sect. Daucus</taxon>
    </lineage>
</organism>
<keyword evidence="3 7" id="KW-0378">Hydrolase</keyword>
<evidence type="ECO:0000313" key="13">
    <source>
        <dbReference type="Proteomes" id="UP000077755"/>
    </source>
</evidence>
<dbReference type="PROSITE" id="PS00039">
    <property type="entry name" value="DEAD_ATP_HELICASE"/>
    <property type="match status" value="1"/>
</dbReference>
<dbReference type="InterPro" id="IPR000629">
    <property type="entry name" value="RNA-helicase_DEAD-box_CS"/>
</dbReference>
<keyword evidence="2 7" id="KW-0547">Nucleotide-binding</keyword>
<dbReference type="InterPro" id="IPR050547">
    <property type="entry name" value="DEAD_box_RNA_helicases"/>
</dbReference>
<evidence type="ECO:0000256" key="3">
    <source>
        <dbReference type="ARBA" id="ARBA00022801"/>
    </source>
</evidence>
<evidence type="ECO:0000256" key="8">
    <source>
        <dbReference type="SAM" id="MobiDB-lite"/>
    </source>
</evidence>
<proteinExistence type="inferred from homology"/>
<dbReference type="Gramene" id="KZM92652">
    <property type="protein sequence ID" value="KZM92652"/>
    <property type="gene ID" value="DCAR_019983"/>
</dbReference>
<keyword evidence="9" id="KW-0812">Transmembrane</keyword>
<dbReference type="PROSITE" id="PS51192">
    <property type="entry name" value="HELICASE_ATP_BIND_1"/>
    <property type="match status" value="1"/>
</dbReference>
<dbReference type="EMBL" id="LNRQ01000006">
    <property type="protein sequence ID" value="KZM92652.1"/>
    <property type="molecule type" value="Genomic_DNA"/>
</dbReference>
<feature type="domain" description="Helicase ATP-binding" evidence="10">
    <location>
        <begin position="83"/>
        <end position="256"/>
    </location>
</feature>
<dbReference type="PANTHER" id="PTHR47963">
    <property type="entry name" value="DEAD-BOX ATP-DEPENDENT RNA HELICASE 47, MITOCHONDRIAL"/>
    <property type="match status" value="1"/>
</dbReference>
<dbReference type="PANTHER" id="PTHR47963:SF8">
    <property type="entry name" value="ATP-DEPENDENT RNA HELICASE DEAD"/>
    <property type="match status" value="1"/>
</dbReference>
<evidence type="ECO:0000256" key="5">
    <source>
        <dbReference type="ARBA" id="ARBA00022840"/>
    </source>
</evidence>
<dbReference type="InterPro" id="IPR044742">
    <property type="entry name" value="DEAD/DEAH_RhlB"/>
</dbReference>
<feature type="region of interest" description="Disordered" evidence="8">
    <location>
        <begin position="269"/>
        <end position="310"/>
    </location>
</feature>
<dbReference type="CDD" id="cd00268">
    <property type="entry name" value="DEADc"/>
    <property type="match status" value="1"/>
</dbReference>
<dbReference type="Proteomes" id="UP000077755">
    <property type="component" value="Chromosome 6"/>
</dbReference>
<reference evidence="12" key="2">
    <citation type="submission" date="2022-03" db="EMBL/GenBank/DDBJ databases">
        <title>Draft title - Genomic analysis of global carrot germplasm unveils the trajectory of domestication and the origin of high carotenoid orange carrot.</title>
        <authorList>
            <person name="Iorizzo M."/>
            <person name="Ellison S."/>
            <person name="Senalik D."/>
            <person name="Macko-Podgorni A."/>
            <person name="Grzebelus D."/>
            <person name="Bostan H."/>
            <person name="Rolling W."/>
            <person name="Curaba J."/>
            <person name="Simon P."/>
        </authorList>
    </citation>
    <scope>NUCLEOTIDE SEQUENCE</scope>
    <source>
        <tissue evidence="12">Leaf</tissue>
    </source>
</reference>
<evidence type="ECO:0000313" key="12">
    <source>
        <dbReference type="EMBL" id="WOH07067.1"/>
    </source>
</evidence>
<dbReference type="AlphaFoldDB" id="A0A161ZWV6"/>